<protein>
    <recommendedName>
        <fullName evidence="5">GAF domain-containing protein</fullName>
    </recommendedName>
</protein>
<evidence type="ECO:0000313" key="3">
    <source>
        <dbReference type="Proteomes" id="UP000504636"/>
    </source>
</evidence>
<feature type="region of interest" description="Disordered" evidence="1">
    <location>
        <begin position="37"/>
        <end position="63"/>
    </location>
</feature>
<dbReference type="PANTHER" id="PTHR43102:SF2">
    <property type="entry name" value="GAF DOMAIN-CONTAINING PROTEIN"/>
    <property type="match status" value="1"/>
</dbReference>
<dbReference type="OrthoDB" id="303614at2759"/>
<organism evidence="2">
    <name type="scientific">Mytilinidion resinicola</name>
    <dbReference type="NCBI Taxonomy" id="574789"/>
    <lineage>
        <taxon>Eukaryota</taxon>
        <taxon>Fungi</taxon>
        <taxon>Dikarya</taxon>
        <taxon>Ascomycota</taxon>
        <taxon>Pezizomycotina</taxon>
        <taxon>Dothideomycetes</taxon>
        <taxon>Pleosporomycetidae</taxon>
        <taxon>Mytilinidiales</taxon>
        <taxon>Mytilinidiaceae</taxon>
        <taxon>Mytilinidion</taxon>
    </lineage>
</organism>
<dbReference type="Proteomes" id="UP000504636">
    <property type="component" value="Unplaced"/>
</dbReference>
<accession>A0A6A6YDD7</accession>
<reference evidence="4" key="3">
    <citation type="submission" date="2025-04" db="UniProtKB">
        <authorList>
            <consortium name="RefSeq"/>
        </authorList>
    </citation>
    <scope>IDENTIFICATION</scope>
    <source>
        <strain evidence="4">CBS 304.34</strain>
    </source>
</reference>
<reference evidence="4" key="2">
    <citation type="submission" date="2020-04" db="EMBL/GenBank/DDBJ databases">
        <authorList>
            <consortium name="NCBI Genome Project"/>
        </authorList>
    </citation>
    <scope>NUCLEOTIDE SEQUENCE</scope>
    <source>
        <strain evidence="4">CBS 304.34</strain>
    </source>
</reference>
<proteinExistence type="predicted"/>
<dbReference type="GeneID" id="54466750"/>
<evidence type="ECO:0000313" key="2">
    <source>
        <dbReference type="EMBL" id="KAF2805857.1"/>
    </source>
</evidence>
<keyword evidence="3" id="KW-1185">Reference proteome</keyword>
<sequence length="220" mass="24709">MDVLLVIEIVYKTAALEISAKLFQVCFCEYMRETPGHQRSSAWTPSSDQQLPQRPLPQPRISAPTRLRRTPFSRFDRPQKFIAQYGAFANGLSQPTSDAKHTRLEATRTLSLQTGTALDPQGNLQRGRAVFTKGNGLCDYTVKMPMMQEATESGNIDVTSFTVNDLTLDDRFKNKSYVVNKRHVRCYAGVPIRSSNGHSIGSYCSMDDKPRKDLSILELS</sequence>
<feature type="compositionally biased region" description="Polar residues" evidence="1">
    <location>
        <begin position="37"/>
        <end position="48"/>
    </location>
</feature>
<dbReference type="SUPFAM" id="SSF55781">
    <property type="entry name" value="GAF domain-like"/>
    <property type="match status" value="1"/>
</dbReference>
<evidence type="ECO:0000313" key="4">
    <source>
        <dbReference type="RefSeq" id="XP_033572821.1"/>
    </source>
</evidence>
<dbReference type="PANTHER" id="PTHR43102">
    <property type="entry name" value="SLR1143 PROTEIN"/>
    <property type="match status" value="1"/>
</dbReference>
<evidence type="ECO:0008006" key="5">
    <source>
        <dbReference type="Google" id="ProtNLM"/>
    </source>
</evidence>
<name>A0A6A6YDD7_9PEZI</name>
<dbReference type="AlphaFoldDB" id="A0A6A6YDD7"/>
<dbReference type="EMBL" id="MU003708">
    <property type="protein sequence ID" value="KAF2805857.1"/>
    <property type="molecule type" value="Genomic_DNA"/>
</dbReference>
<evidence type="ECO:0000256" key="1">
    <source>
        <dbReference type="SAM" id="MobiDB-lite"/>
    </source>
</evidence>
<dbReference type="RefSeq" id="XP_033572821.1">
    <property type="nucleotide sequence ID" value="XM_033725857.1"/>
</dbReference>
<gene>
    <name evidence="2 4" type="ORF">BDZ99DRAFT_524100</name>
</gene>
<reference evidence="2 4" key="1">
    <citation type="journal article" date="2020" name="Stud. Mycol.">
        <title>101 Dothideomycetes genomes: a test case for predicting lifestyles and emergence of pathogens.</title>
        <authorList>
            <person name="Haridas S."/>
            <person name="Albert R."/>
            <person name="Binder M."/>
            <person name="Bloem J."/>
            <person name="Labutti K."/>
            <person name="Salamov A."/>
            <person name="Andreopoulos B."/>
            <person name="Baker S."/>
            <person name="Barry K."/>
            <person name="Bills G."/>
            <person name="Bluhm B."/>
            <person name="Cannon C."/>
            <person name="Castanera R."/>
            <person name="Culley D."/>
            <person name="Daum C."/>
            <person name="Ezra D."/>
            <person name="Gonzalez J."/>
            <person name="Henrissat B."/>
            <person name="Kuo A."/>
            <person name="Liang C."/>
            <person name="Lipzen A."/>
            <person name="Lutzoni F."/>
            <person name="Magnuson J."/>
            <person name="Mondo S."/>
            <person name="Nolan M."/>
            <person name="Ohm R."/>
            <person name="Pangilinan J."/>
            <person name="Park H.-J."/>
            <person name="Ramirez L."/>
            <person name="Alfaro M."/>
            <person name="Sun H."/>
            <person name="Tritt A."/>
            <person name="Yoshinaga Y."/>
            <person name="Zwiers L.-H."/>
            <person name="Turgeon B."/>
            <person name="Goodwin S."/>
            <person name="Spatafora J."/>
            <person name="Crous P."/>
            <person name="Grigoriev I."/>
        </authorList>
    </citation>
    <scope>NUCLEOTIDE SEQUENCE</scope>
    <source>
        <strain evidence="2 4">CBS 304.34</strain>
    </source>
</reference>